<dbReference type="RefSeq" id="WP_081092740.1">
    <property type="nucleotide sequence ID" value="NZ_JAKNHM020000002.1"/>
</dbReference>
<evidence type="ECO:0000313" key="4">
    <source>
        <dbReference type="Proteomes" id="UP000070092"/>
    </source>
</evidence>
<evidence type="ECO:0000313" key="3">
    <source>
        <dbReference type="EMBL" id="KWZ81910.1"/>
    </source>
</evidence>
<feature type="domain" description="HTH cro/C1-type" evidence="2">
    <location>
        <begin position="28"/>
        <end position="79"/>
    </location>
</feature>
<dbReference type="Proteomes" id="UP000070092">
    <property type="component" value="Unassembled WGS sequence"/>
</dbReference>
<dbReference type="InterPro" id="IPR013975">
    <property type="entry name" value="Tscrpt_reg_BetR_N"/>
</dbReference>
<dbReference type="GO" id="GO:0003677">
    <property type="term" value="F:DNA binding"/>
    <property type="evidence" value="ECO:0007669"/>
    <property type="project" value="UniProtKB-KW"/>
</dbReference>
<dbReference type="Gene3D" id="1.10.260.40">
    <property type="entry name" value="lambda repressor-like DNA-binding domains"/>
    <property type="match status" value="1"/>
</dbReference>
<dbReference type="SMART" id="SM00530">
    <property type="entry name" value="HTH_XRE"/>
    <property type="match status" value="1"/>
</dbReference>
<protein>
    <submittedName>
        <fullName evidence="3">DNA-binding helix-turn-helix protein</fullName>
    </submittedName>
</protein>
<dbReference type="InterPro" id="IPR001387">
    <property type="entry name" value="Cro/C1-type_HTH"/>
</dbReference>
<keyword evidence="3" id="KW-0238">DNA-binding</keyword>
<comment type="caution">
    <text evidence="3">The sequence shown here is derived from an EMBL/GenBank/DDBJ whole genome shotgun (WGS) entry which is preliminary data.</text>
</comment>
<sequence length="172" mass="19440">MTEMNFVNENISPVDELQQIITDNVEWLRRRRKITQTDLAVDMHISQPNLSKKIRGSIAWTLPDIALLADYFGVPVSYLVTDNIVAPVYQGRHDVEPDNAEYQVRHNADPDSVRPELAGATGTRYLVRPNDNSDENGKKKGRGGSPRARAIVMARDDWMVPSVGLEPTLRRF</sequence>
<evidence type="ECO:0000259" key="2">
    <source>
        <dbReference type="PROSITE" id="PS50943"/>
    </source>
</evidence>
<dbReference type="EMBL" id="LRPO01000022">
    <property type="protein sequence ID" value="KWZ81910.1"/>
    <property type="molecule type" value="Genomic_DNA"/>
</dbReference>
<accession>A0A133KRF3</accession>
<dbReference type="AlphaFoldDB" id="A0A133KRF3"/>
<name>A0A133KRF3_BIFBI</name>
<dbReference type="CDD" id="cd00093">
    <property type="entry name" value="HTH_XRE"/>
    <property type="match status" value="1"/>
</dbReference>
<evidence type="ECO:0000256" key="1">
    <source>
        <dbReference type="SAM" id="MobiDB-lite"/>
    </source>
</evidence>
<dbReference type="Pfam" id="PF08667">
    <property type="entry name" value="BetR"/>
    <property type="match status" value="1"/>
</dbReference>
<proteinExistence type="predicted"/>
<dbReference type="InterPro" id="IPR010982">
    <property type="entry name" value="Lambda_DNA-bd_dom_sf"/>
</dbReference>
<organism evidence="3 4">
    <name type="scientific">Bifidobacterium bifidum</name>
    <dbReference type="NCBI Taxonomy" id="1681"/>
    <lineage>
        <taxon>Bacteria</taxon>
        <taxon>Bacillati</taxon>
        <taxon>Actinomycetota</taxon>
        <taxon>Actinomycetes</taxon>
        <taxon>Bifidobacteriales</taxon>
        <taxon>Bifidobacteriaceae</taxon>
        <taxon>Bifidobacterium</taxon>
    </lineage>
</organism>
<dbReference type="SUPFAM" id="SSF47413">
    <property type="entry name" value="lambda repressor-like DNA-binding domains"/>
    <property type="match status" value="1"/>
</dbReference>
<reference evidence="3 4" key="1">
    <citation type="submission" date="2016-01" db="EMBL/GenBank/DDBJ databases">
        <authorList>
            <person name="Oliw E.H."/>
        </authorList>
    </citation>
    <scope>NUCLEOTIDE SEQUENCE [LARGE SCALE GENOMIC DNA]</scope>
    <source>
        <strain evidence="3 4">MJR8628B</strain>
    </source>
</reference>
<dbReference type="PROSITE" id="PS50943">
    <property type="entry name" value="HTH_CROC1"/>
    <property type="match status" value="1"/>
</dbReference>
<feature type="region of interest" description="Disordered" evidence="1">
    <location>
        <begin position="125"/>
        <end position="147"/>
    </location>
</feature>
<gene>
    <name evidence="3" type="ORF">HMPREF3196_00768</name>
</gene>